<accession>A0A162FXZ4</accession>
<evidence type="ECO:0000313" key="1">
    <source>
        <dbReference type="EMBL" id="KYG62739.1"/>
    </source>
</evidence>
<name>A0A162FXZ4_BDEBC</name>
<sequence length="218" mass="24225">MKNATIGLIIGVLLVGGLSLYFLTDSQPGSDSFLRNAFVASTSQKEEPKQIEVNGDEPSNTEIHVSTEFRDWVKNSSESLHKSVESQEQTEALLRTKSLALSLQESQYLAQMALQASAPANTRIFSVYLLGLQAPHNLAAISAVLEAPLSFQEKPATHSPEETLAMQEKSLRRMAIEDLLKSFQKGELPREQIVQTFDKIPDAQLKKYAHTRLQELTK</sequence>
<gene>
    <name evidence="1" type="ORF">AZI87_15770</name>
</gene>
<dbReference type="RefSeq" id="WP_063209041.1">
    <property type="nucleotide sequence ID" value="NZ_LUKD01000008.1"/>
</dbReference>
<evidence type="ECO:0000313" key="2">
    <source>
        <dbReference type="Proteomes" id="UP000075799"/>
    </source>
</evidence>
<dbReference type="OrthoDB" id="9827161at2"/>
<protein>
    <submittedName>
        <fullName evidence="1">Uncharacterized protein</fullName>
    </submittedName>
</protein>
<proteinExistence type="predicted"/>
<reference evidence="1 2" key="1">
    <citation type="submission" date="2016-03" db="EMBL/GenBank/DDBJ databases">
        <authorList>
            <person name="Ploux O."/>
        </authorList>
    </citation>
    <scope>NUCLEOTIDE SEQUENCE [LARGE SCALE GENOMIC DNA]</scope>
    <source>
        <strain evidence="1 2">EC13</strain>
    </source>
</reference>
<dbReference type="AlphaFoldDB" id="A0A162FXZ4"/>
<organism evidence="1 2">
    <name type="scientific">Bdellovibrio bacteriovorus</name>
    <dbReference type="NCBI Taxonomy" id="959"/>
    <lineage>
        <taxon>Bacteria</taxon>
        <taxon>Pseudomonadati</taxon>
        <taxon>Bdellovibrionota</taxon>
        <taxon>Bdellovibrionia</taxon>
        <taxon>Bdellovibrionales</taxon>
        <taxon>Pseudobdellovibrionaceae</taxon>
        <taxon>Bdellovibrio</taxon>
    </lineage>
</organism>
<dbReference type="Proteomes" id="UP000075799">
    <property type="component" value="Unassembled WGS sequence"/>
</dbReference>
<comment type="caution">
    <text evidence="1">The sequence shown here is derived from an EMBL/GenBank/DDBJ whole genome shotgun (WGS) entry which is preliminary data.</text>
</comment>
<dbReference type="EMBL" id="LUKD01000008">
    <property type="protein sequence ID" value="KYG62739.1"/>
    <property type="molecule type" value="Genomic_DNA"/>
</dbReference>